<evidence type="ECO:0000256" key="13">
    <source>
        <dbReference type="PIRSR" id="PIRSR005096-2"/>
    </source>
</evidence>
<dbReference type="PROSITE" id="PS00545">
    <property type="entry name" value="ALDOSE_1_EPIMERASE"/>
    <property type="match status" value="1"/>
</dbReference>
<comment type="pathway">
    <text evidence="3 11">Carbohydrate metabolism; hexose metabolism.</text>
</comment>
<comment type="cofactor">
    <cofactor evidence="2">
        <name>Ca(2+)</name>
        <dbReference type="ChEBI" id="CHEBI:29108"/>
    </cofactor>
</comment>
<dbReference type="GO" id="GO:0004034">
    <property type="term" value="F:aldose 1-epimerase activity"/>
    <property type="evidence" value="ECO:0007669"/>
    <property type="project" value="UniProtKB-EC"/>
</dbReference>
<feature type="binding site" evidence="13">
    <location>
        <position position="248"/>
    </location>
    <ligand>
        <name>beta-D-galactose</name>
        <dbReference type="ChEBI" id="CHEBI:27667"/>
    </ligand>
</feature>
<comment type="similarity">
    <text evidence="4 11">Belongs to the aldose epimerase family.</text>
</comment>
<evidence type="ECO:0000256" key="12">
    <source>
        <dbReference type="PIRSR" id="PIRSR005096-1"/>
    </source>
</evidence>
<evidence type="ECO:0000256" key="14">
    <source>
        <dbReference type="PIRSR" id="PIRSR005096-3"/>
    </source>
</evidence>
<protein>
    <recommendedName>
        <fullName evidence="7 11">Aldose 1-epimerase</fullName>
        <ecNumber evidence="6 11">5.1.3.3</ecNumber>
    </recommendedName>
</protein>
<dbReference type="PIRSF" id="PIRSF005096">
    <property type="entry name" value="GALM"/>
    <property type="match status" value="1"/>
</dbReference>
<accession>A0A9D9N0L2</accession>
<dbReference type="InterPro" id="IPR015443">
    <property type="entry name" value="Aldose_1-epimerase"/>
</dbReference>
<dbReference type="EMBL" id="JADIMK010000068">
    <property type="protein sequence ID" value="MBO8456032.1"/>
    <property type="molecule type" value="Genomic_DNA"/>
</dbReference>
<dbReference type="InterPro" id="IPR011013">
    <property type="entry name" value="Gal_mutarotase_sf_dom"/>
</dbReference>
<dbReference type="Proteomes" id="UP000823617">
    <property type="component" value="Unassembled WGS sequence"/>
</dbReference>
<dbReference type="AlphaFoldDB" id="A0A9D9N0L2"/>
<evidence type="ECO:0000256" key="10">
    <source>
        <dbReference type="ARBA" id="ARBA00023277"/>
    </source>
</evidence>
<dbReference type="GO" id="GO:0033499">
    <property type="term" value="P:galactose catabolic process via UDP-galactose, Leloir pathway"/>
    <property type="evidence" value="ECO:0007669"/>
    <property type="project" value="TreeGrafter"/>
</dbReference>
<evidence type="ECO:0000256" key="4">
    <source>
        <dbReference type="ARBA" id="ARBA00006206"/>
    </source>
</evidence>
<dbReference type="NCBIfam" id="NF008277">
    <property type="entry name" value="PRK11055.1"/>
    <property type="match status" value="1"/>
</dbReference>
<dbReference type="InterPro" id="IPR008183">
    <property type="entry name" value="Aldose_1/G6P_1-epimerase"/>
</dbReference>
<evidence type="ECO:0000256" key="5">
    <source>
        <dbReference type="ARBA" id="ARBA00011245"/>
    </source>
</evidence>
<feature type="active site" description="Proton acceptor" evidence="12">
    <location>
        <position position="314"/>
    </location>
</feature>
<comment type="caution">
    <text evidence="15">The sequence shown here is derived from an EMBL/GenBank/DDBJ whole genome shotgun (WGS) entry which is preliminary data.</text>
</comment>
<evidence type="ECO:0000256" key="8">
    <source>
        <dbReference type="ARBA" id="ARBA00022837"/>
    </source>
</evidence>
<evidence type="ECO:0000256" key="6">
    <source>
        <dbReference type="ARBA" id="ARBA00013185"/>
    </source>
</evidence>
<dbReference type="Gene3D" id="2.70.98.10">
    <property type="match status" value="1"/>
</dbReference>
<evidence type="ECO:0000256" key="9">
    <source>
        <dbReference type="ARBA" id="ARBA00023235"/>
    </source>
</evidence>
<name>A0A9D9N0L2_9BACT</name>
<evidence type="ECO:0000256" key="2">
    <source>
        <dbReference type="ARBA" id="ARBA00001913"/>
    </source>
</evidence>
<keyword evidence="10 11" id="KW-0119">Carbohydrate metabolism</keyword>
<reference evidence="15" key="2">
    <citation type="journal article" date="2021" name="PeerJ">
        <title>Extensive microbial diversity within the chicken gut microbiome revealed by metagenomics and culture.</title>
        <authorList>
            <person name="Gilroy R."/>
            <person name="Ravi A."/>
            <person name="Getino M."/>
            <person name="Pursley I."/>
            <person name="Horton D.L."/>
            <person name="Alikhan N.F."/>
            <person name="Baker D."/>
            <person name="Gharbi K."/>
            <person name="Hall N."/>
            <person name="Watson M."/>
            <person name="Adriaenssens E.M."/>
            <person name="Foster-Nyarko E."/>
            <person name="Jarju S."/>
            <person name="Secka A."/>
            <person name="Antonio M."/>
            <person name="Oren A."/>
            <person name="Chaudhuri R.R."/>
            <person name="La Ragione R."/>
            <person name="Hildebrand F."/>
            <person name="Pallen M.J."/>
        </authorList>
    </citation>
    <scope>NUCLEOTIDE SEQUENCE</scope>
    <source>
        <strain evidence="15">B1-3475</strain>
    </source>
</reference>
<dbReference type="GO" id="GO:0005737">
    <property type="term" value="C:cytoplasm"/>
    <property type="evidence" value="ECO:0007669"/>
    <property type="project" value="TreeGrafter"/>
</dbReference>
<dbReference type="SUPFAM" id="SSF74650">
    <property type="entry name" value="Galactose mutarotase-like"/>
    <property type="match status" value="1"/>
</dbReference>
<dbReference type="GO" id="GO:0030246">
    <property type="term" value="F:carbohydrate binding"/>
    <property type="evidence" value="ECO:0007669"/>
    <property type="project" value="InterPro"/>
</dbReference>
<dbReference type="InterPro" id="IPR018052">
    <property type="entry name" value="Ald1_epimerase_CS"/>
</dbReference>
<dbReference type="CDD" id="cd09019">
    <property type="entry name" value="galactose_mutarotase_like"/>
    <property type="match status" value="1"/>
</dbReference>
<evidence type="ECO:0000256" key="3">
    <source>
        <dbReference type="ARBA" id="ARBA00005028"/>
    </source>
</evidence>
<sequence length="356" mass="39036">MEIEKELWARTPQGKEIFRYTLKNRNGSSVQLSDIGAGIVAINVPDANGKMADVVLGYRDPMSYFGDAPCAGKIPGRYANRIAGGRFELDGKVYELPVNNGPNHLHGGPEGFQNKVWESRIENGGVEFMYYAEDGEMGYPGALKAVARYEWSEDNELRLTLTAQCDAPTVINLTNHAYFNLNGEGSGTVLGHELRLNASEYLPSDSTLVPLGESSPVAGTPMDFIVAKPLGRDIRQEFPALEYGKGYDSCWVIDGYEKGQIQAAAELYSPESGRVLEVFTTQPGVQVYTGNWLSGCPVGKCGRSYEDYEGVAIECQHFPDSPNEPEYPSTVLRPGEVYEEAIIFAFSIRENGKAGE</sequence>
<dbReference type="GO" id="GO:0006006">
    <property type="term" value="P:glucose metabolic process"/>
    <property type="evidence" value="ECO:0007669"/>
    <property type="project" value="TreeGrafter"/>
</dbReference>
<keyword evidence="8" id="KW-0106">Calcium</keyword>
<gene>
    <name evidence="15" type="ORF">IAC08_06470</name>
</gene>
<dbReference type="InterPro" id="IPR047215">
    <property type="entry name" value="Galactose_mutarotase-like"/>
</dbReference>
<comment type="catalytic activity">
    <reaction evidence="1 11">
        <text>alpha-D-glucose = beta-D-glucose</text>
        <dbReference type="Rhea" id="RHEA:10264"/>
        <dbReference type="ChEBI" id="CHEBI:15903"/>
        <dbReference type="ChEBI" id="CHEBI:17925"/>
        <dbReference type="EC" id="5.1.3.3"/>
    </reaction>
</comment>
<feature type="binding site" evidence="14">
    <location>
        <begin position="80"/>
        <end position="81"/>
    </location>
    <ligand>
        <name>beta-D-galactose</name>
        <dbReference type="ChEBI" id="CHEBI:27667"/>
    </ligand>
</feature>
<evidence type="ECO:0000313" key="16">
    <source>
        <dbReference type="Proteomes" id="UP000823617"/>
    </source>
</evidence>
<dbReference type="EC" id="5.1.3.3" evidence="6 11"/>
<dbReference type="PANTHER" id="PTHR10091:SF0">
    <property type="entry name" value="GALACTOSE MUTAROTASE"/>
    <property type="match status" value="1"/>
</dbReference>
<feature type="binding site" evidence="14">
    <location>
        <begin position="176"/>
        <end position="178"/>
    </location>
    <ligand>
        <name>beta-D-galactose</name>
        <dbReference type="ChEBI" id="CHEBI:27667"/>
    </ligand>
</feature>
<evidence type="ECO:0000256" key="7">
    <source>
        <dbReference type="ARBA" id="ARBA00014165"/>
    </source>
</evidence>
<evidence type="ECO:0000256" key="11">
    <source>
        <dbReference type="PIRNR" id="PIRNR005096"/>
    </source>
</evidence>
<feature type="active site" description="Proton donor" evidence="12">
    <location>
        <position position="176"/>
    </location>
</feature>
<proteinExistence type="inferred from homology"/>
<organism evidence="15 16">
    <name type="scientific">Candidatus Cryptobacteroides intestinigallinarum</name>
    <dbReference type="NCBI Taxonomy" id="2840767"/>
    <lineage>
        <taxon>Bacteria</taxon>
        <taxon>Pseudomonadati</taxon>
        <taxon>Bacteroidota</taxon>
        <taxon>Bacteroidia</taxon>
        <taxon>Bacteroidales</taxon>
        <taxon>Candidatus Cryptobacteroides</taxon>
    </lineage>
</organism>
<evidence type="ECO:0000256" key="1">
    <source>
        <dbReference type="ARBA" id="ARBA00001614"/>
    </source>
</evidence>
<keyword evidence="9 11" id="KW-0413">Isomerase</keyword>
<dbReference type="Pfam" id="PF01263">
    <property type="entry name" value="Aldose_epim"/>
    <property type="match status" value="1"/>
</dbReference>
<reference evidence="15" key="1">
    <citation type="submission" date="2020-10" db="EMBL/GenBank/DDBJ databases">
        <authorList>
            <person name="Gilroy R."/>
        </authorList>
    </citation>
    <scope>NUCLEOTIDE SEQUENCE</scope>
    <source>
        <strain evidence="15">B1-3475</strain>
    </source>
</reference>
<evidence type="ECO:0000313" key="15">
    <source>
        <dbReference type="EMBL" id="MBO8456032.1"/>
    </source>
</evidence>
<comment type="subunit">
    <text evidence="5">Monomer.</text>
</comment>
<dbReference type="InterPro" id="IPR014718">
    <property type="entry name" value="GH-type_carb-bd"/>
</dbReference>
<dbReference type="PANTHER" id="PTHR10091">
    <property type="entry name" value="ALDOSE-1-EPIMERASE"/>
    <property type="match status" value="1"/>
</dbReference>